<reference evidence="12 13" key="2">
    <citation type="journal article" date="2015" name="Antonie Van Leeuwenhoek">
        <title>Thioclava indica sp. nov., isolated from surface seawater of the Indian Ocean.</title>
        <authorList>
            <person name="Liu Y."/>
            <person name="Lai Q."/>
            <person name="Du J."/>
            <person name="Xu H."/>
            <person name="Jiang L."/>
            <person name="Shao Z."/>
        </authorList>
    </citation>
    <scope>NUCLEOTIDE SEQUENCE [LARGE SCALE GENOMIC DNA]</scope>
    <source>
        <strain evidence="12 13">13D2W-2</strain>
    </source>
</reference>
<dbReference type="InterPro" id="IPR050334">
    <property type="entry name" value="Molybdenum_import_ModC"/>
</dbReference>
<evidence type="ECO:0000256" key="8">
    <source>
        <dbReference type="ARBA" id="ARBA00023136"/>
    </source>
</evidence>
<evidence type="ECO:0000256" key="2">
    <source>
        <dbReference type="ARBA" id="ARBA00022475"/>
    </source>
</evidence>
<dbReference type="Gene3D" id="2.40.50.100">
    <property type="match status" value="1"/>
</dbReference>
<dbReference type="GO" id="GO:0005524">
    <property type="term" value="F:ATP binding"/>
    <property type="evidence" value="ECO:0007669"/>
    <property type="project" value="UniProtKB-KW"/>
</dbReference>
<dbReference type="SUPFAM" id="SSF52540">
    <property type="entry name" value="P-loop containing nucleoside triphosphate hydrolases"/>
    <property type="match status" value="1"/>
</dbReference>
<dbReference type="NCBIfam" id="TIGR02142">
    <property type="entry name" value="modC_ABC"/>
    <property type="match status" value="1"/>
</dbReference>
<dbReference type="PROSITE" id="PS00211">
    <property type="entry name" value="ABC_TRANSPORTER_1"/>
    <property type="match status" value="1"/>
</dbReference>
<sequence>MARAADCGPDRGARVMLEISLRHRLSGFTLDLALSAPSGVTALFGPSGAGKTTVVNAVAGLLRPEQGRIAVGGEVLLDTGANICLPPHKRRIGYVFQDARLFPHLSVRANLLYGRRFAPVSRDGAEFDRVVAMLGLEALLERRPAALSGGEKSRVALGRALLCAPRMLLMDEPLAALDAARKEEILPYFERLRDEVQLPILYVSHAPAEVARLATSVALIEAGHLRGFGPAREVLSDPGLAPSLGMREAGAVISGQVAGQEADGLARIETAGGPVLLPYPTGQPGQALRLRIHAGDVTLARGRPEGLSALNILPARITQIRPAEAPSVYVQLALGPERLLARLTTRSVAALGLTEGMECHAIIKAMSVASEDVLGR</sequence>
<dbReference type="Gene3D" id="3.40.50.300">
    <property type="entry name" value="P-loop containing nucleotide triphosphate hydrolases"/>
    <property type="match status" value="1"/>
</dbReference>
<accession>A0A085TV31</accession>
<evidence type="ECO:0000256" key="5">
    <source>
        <dbReference type="ARBA" id="ARBA00022741"/>
    </source>
</evidence>
<feature type="domain" description="ABC transporter" evidence="10">
    <location>
        <begin position="14"/>
        <end position="247"/>
    </location>
</feature>
<dbReference type="eggNOG" id="COG4148">
    <property type="taxonomic scope" value="Bacteria"/>
</dbReference>
<keyword evidence="1" id="KW-0813">Transport</keyword>
<dbReference type="InterPro" id="IPR005116">
    <property type="entry name" value="Transp-assoc_OB_typ1"/>
</dbReference>
<feature type="domain" description="Mop" evidence="11">
    <location>
        <begin position="306"/>
        <end position="372"/>
    </location>
</feature>
<dbReference type="EMBL" id="AQRC01000009">
    <property type="protein sequence ID" value="KFE34578.1"/>
    <property type="molecule type" value="Genomic_DNA"/>
</dbReference>
<protein>
    <submittedName>
        <fullName evidence="12">Molybdate ABC transporter ATP-binding protein</fullName>
    </submittedName>
</protein>
<dbReference type="Pfam" id="PF03459">
    <property type="entry name" value="TOBE"/>
    <property type="match status" value="1"/>
</dbReference>
<dbReference type="PATRIC" id="fig|1317124.6.peg.2434"/>
<evidence type="ECO:0000256" key="4">
    <source>
        <dbReference type="ARBA" id="ARBA00022519"/>
    </source>
</evidence>
<keyword evidence="6 12" id="KW-0067">ATP-binding</keyword>
<dbReference type="InterPro" id="IPR003593">
    <property type="entry name" value="AAA+_ATPase"/>
</dbReference>
<keyword evidence="13" id="KW-1185">Reference proteome</keyword>
<dbReference type="InterPro" id="IPR004606">
    <property type="entry name" value="Mop_domain"/>
</dbReference>
<dbReference type="InterPro" id="IPR003439">
    <property type="entry name" value="ABC_transporter-like_ATP-bd"/>
</dbReference>
<name>A0A085TV31_9RHOB</name>
<evidence type="ECO:0000313" key="12">
    <source>
        <dbReference type="EMBL" id="KFE34578.1"/>
    </source>
</evidence>
<dbReference type="GO" id="GO:0016887">
    <property type="term" value="F:ATP hydrolysis activity"/>
    <property type="evidence" value="ECO:0007669"/>
    <property type="project" value="InterPro"/>
</dbReference>
<dbReference type="InterPro" id="IPR011868">
    <property type="entry name" value="ModC_ABC_ATP-bd"/>
</dbReference>
<evidence type="ECO:0000259" key="10">
    <source>
        <dbReference type="PROSITE" id="PS50893"/>
    </source>
</evidence>
<keyword evidence="3 9" id="KW-0500">Molybdenum</keyword>
<evidence type="ECO:0000256" key="6">
    <source>
        <dbReference type="ARBA" id="ARBA00022840"/>
    </source>
</evidence>
<keyword evidence="7" id="KW-1278">Translocase</keyword>
<dbReference type="SUPFAM" id="SSF50331">
    <property type="entry name" value="MOP-like"/>
    <property type="match status" value="1"/>
</dbReference>
<dbReference type="PROSITE" id="PS50893">
    <property type="entry name" value="ABC_TRANSPORTER_2"/>
    <property type="match status" value="1"/>
</dbReference>
<keyword evidence="5" id="KW-0547">Nucleotide-binding</keyword>
<evidence type="ECO:0000259" key="11">
    <source>
        <dbReference type="PROSITE" id="PS51866"/>
    </source>
</evidence>
<dbReference type="STRING" id="1317124.DW2_12025"/>
<keyword evidence="2" id="KW-1003">Cell membrane</keyword>
<keyword evidence="4" id="KW-0997">Cell inner membrane</keyword>
<dbReference type="PANTHER" id="PTHR43514:SF4">
    <property type="entry name" value="ABC TRANSPORTER I FAMILY MEMBER 10"/>
    <property type="match status" value="1"/>
</dbReference>
<dbReference type="AlphaFoldDB" id="A0A085TV31"/>
<dbReference type="SMART" id="SM00382">
    <property type="entry name" value="AAA"/>
    <property type="match status" value="1"/>
</dbReference>
<dbReference type="GO" id="GO:0140359">
    <property type="term" value="F:ABC-type transporter activity"/>
    <property type="evidence" value="ECO:0007669"/>
    <property type="project" value="InterPro"/>
</dbReference>
<dbReference type="GO" id="GO:0016020">
    <property type="term" value="C:membrane"/>
    <property type="evidence" value="ECO:0007669"/>
    <property type="project" value="InterPro"/>
</dbReference>
<keyword evidence="8" id="KW-0472">Membrane</keyword>
<reference evidence="13" key="1">
    <citation type="submission" date="2013-04" db="EMBL/GenBank/DDBJ databases">
        <title>Thioclava sp. 13D2W-2 Genome Sequencing.</title>
        <authorList>
            <person name="Lai Q."/>
            <person name="Li G."/>
            <person name="Shao Z."/>
        </authorList>
    </citation>
    <scope>NUCLEOTIDE SEQUENCE [LARGE SCALE GENOMIC DNA]</scope>
    <source>
        <strain evidence="13">13D2W-2</strain>
    </source>
</reference>
<dbReference type="PROSITE" id="PS51866">
    <property type="entry name" value="MOP"/>
    <property type="match status" value="1"/>
</dbReference>
<evidence type="ECO:0000256" key="9">
    <source>
        <dbReference type="PROSITE-ProRule" id="PRU01213"/>
    </source>
</evidence>
<proteinExistence type="predicted"/>
<evidence type="ECO:0000256" key="3">
    <source>
        <dbReference type="ARBA" id="ARBA00022505"/>
    </source>
</evidence>
<dbReference type="Pfam" id="PF00005">
    <property type="entry name" value="ABC_tran"/>
    <property type="match status" value="1"/>
</dbReference>
<evidence type="ECO:0000256" key="7">
    <source>
        <dbReference type="ARBA" id="ARBA00022967"/>
    </source>
</evidence>
<evidence type="ECO:0000256" key="1">
    <source>
        <dbReference type="ARBA" id="ARBA00022448"/>
    </source>
</evidence>
<comment type="caution">
    <text evidence="12">The sequence shown here is derived from an EMBL/GenBank/DDBJ whole genome shotgun (WGS) entry which is preliminary data.</text>
</comment>
<gene>
    <name evidence="12" type="ORF">DW2_12025</name>
</gene>
<evidence type="ECO:0000313" key="13">
    <source>
        <dbReference type="Proteomes" id="UP000028607"/>
    </source>
</evidence>
<dbReference type="InterPro" id="IPR027417">
    <property type="entry name" value="P-loop_NTPase"/>
</dbReference>
<dbReference type="Proteomes" id="UP000028607">
    <property type="component" value="Unassembled WGS sequence"/>
</dbReference>
<dbReference type="PANTHER" id="PTHR43514">
    <property type="entry name" value="ABC TRANSPORTER I FAMILY MEMBER 10"/>
    <property type="match status" value="1"/>
</dbReference>
<organism evidence="12 13">
    <name type="scientific">Thioclava atlantica</name>
    <dbReference type="NCBI Taxonomy" id="1317124"/>
    <lineage>
        <taxon>Bacteria</taxon>
        <taxon>Pseudomonadati</taxon>
        <taxon>Pseudomonadota</taxon>
        <taxon>Alphaproteobacteria</taxon>
        <taxon>Rhodobacterales</taxon>
        <taxon>Paracoccaceae</taxon>
        <taxon>Thioclava</taxon>
    </lineage>
</organism>
<dbReference type="GO" id="GO:0015098">
    <property type="term" value="F:molybdate ion transmembrane transporter activity"/>
    <property type="evidence" value="ECO:0007669"/>
    <property type="project" value="InterPro"/>
</dbReference>
<dbReference type="InterPro" id="IPR017871">
    <property type="entry name" value="ABC_transporter-like_CS"/>
</dbReference>
<dbReference type="InterPro" id="IPR008995">
    <property type="entry name" value="Mo/tungstate-bd_C_term_dom"/>
</dbReference>